<feature type="compositionally biased region" description="Basic residues" evidence="1">
    <location>
        <begin position="112"/>
        <end position="129"/>
    </location>
</feature>
<comment type="caution">
    <text evidence="2">The sequence shown here is derived from an EMBL/GenBank/DDBJ whole genome shotgun (WGS) entry which is preliminary data.</text>
</comment>
<feature type="region of interest" description="Disordered" evidence="1">
    <location>
        <begin position="296"/>
        <end position="318"/>
    </location>
</feature>
<feature type="compositionally biased region" description="Polar residues" evidence="1">
    <location>
        <begin position="14"/>
        <end position="29"/>
    </location>
</feature>
<feature type="compositionally biased region" description="Low complexity" evidence="1">
    <location>
        <begin position="89"/>
        <end position="107"/>
    </location>
</feature>
<sequence length="337" mass="37607">MTDASAAGAENPAKTPSPSQTPVSLSRHSTPQHDKDVPQSPSQTCLKSPPVSMEEVVDEDNVNRPPRIPSTSHSKTPRPSPSSATAEDSQPSSSAPPKAGSKAPEAANQTKVAKKKNGTGKITKKNSKKSSKEDGNEDNEELDDEDEDNEDNFSEILRGRGLSGIVEKERVEWLESMLPSYLALGNCVREKTEWWEAFPPQYFSLFPLSKYPAPPMTLEPLPVLSKEKLKKMSRSQKNARKKKEQRRAATDEQRTIAGRSNKGQQSNLDKFFRQLKICPKPPKKLPLYQFLMNHPKHQDTIKDNSEETGEEDRLPERTKAARDYVESLSAVQRPCSF</sequence>
<keyword evidence="3" id="KW-1185">Reference proteome</keyword>
<organism evidence="2 3">
    <name type="scientific">Marasmius crinis-equi</name>
    <dbReference type="NCBI Taxonomy" id="585013"/>
    <lineage>
        <taxon>Eukaryota</taxon>
        <taxon>Fungi</taxon>
        <taxon>Dikarya</taxon>
        <taxon>Basidiomycota</taxon>
        <taxon>Agaricomycotina</taxon>
        <taxon>Agaricomycetes</taxon>
        <taxon>Agaricomycetidae</taxon>
        <taxon>Agaricales</taxon>
        <taxon>Marasmiineae</taxon>
        <taxon>Marasmiaceae</taxon>
        <taxon>Marasmius</taxon>
    </lineage>
</organism>
<feature type="compositionally biased region" description="Basic residues" evidence="1">
    <location>
        <begin position="228"/>
        <end position="245"/>
    </location>
</feature>
<proteinExistence type="predicted"/>
<feature type="compositionally biased region" description="Acidic residues" evidence="1">
    <location>
        <begin position="135"/>
        <end position="153"/>
    </location>
</feature>
<protein>
    <submittedName>
        <fullName evidence="2">Uncharacterized protein</fullName>
    </submittedName>
</protein>
<evidence type="ECO:0000313" key="2">
    <source>
        <dbReference type="EMBL" id="KAL0564156.1"/>
    </source>
</evidence>
<reference evidence="2 3" key="1">
    <citation type="submission" date="2024-02" db="EMBL/GenBank/DDBJ databases">
        <title>A draft genome for the cacao thread blight pathogen Marasmius crinis-equi.</title>
        <authorList>
            <person name="Cohen S.P."/>
            <person name="Baruah I.K."/>
            <person name="Amoako-Attah I."/>
            <person name="Bukari Y."/>
            <person name="Meinhardt L.W."/>
            <person name="Bailey B.A."/>
        </authorList>
    </citation>
    <scope>NUCLEOTIDE SEQUENCE [LARGE SCALE GENOMIC DNA]</scope>
    <source>
        <strain evidence="2 3">GH-76</strain>
    </source>
</reference>
<evidence type="ECO:0000256" key="1">
    <source>
        <dbReference type="SAM" id="MobiDB-lite"/>
    </source>
</evidence>
<gene>
    <name evidence="2" type="ORF">V5O48_017895</name>
</gene>
<evidence type="ECO:0000313" key="3">
    <source>
        <dbReference type="Proteomes" id="UP001465976"/>
    </source>
</evidence>
<dbReference type="Proteomes" id="UP001465976">
    <property type="component" value="Unassembled WGS sequence"/>
</dbReference>
<feature type="region of interest" description="Disordered" evidence="1">
    <location>
        <begin position="228"/>
        <end position="263"/>
    </location>
</feature>
<feature type="region of interest" description="Disordered" evidence="1">
    <location>
        <begin position="1"/>
        <end position="161"/>
    </location>
</feature>
<feature type="non-terminal residue" evidence="2">
    <location>
        <position position="337"/>
    </location>
</feature>
<name>A0ABR3EMP7_9AGAR</name>
<accession>A0ABR3EMP7</accession>
<dbReference type="EMBL" id="JBAHYK010002951">
    <property type="protein sequence ID" value="KAL0564156.1"/>
    <property type="molecule type" value="Genomic_DNA"/>
</dbReference>